<dbReference type="Gene3D" id="3.40.50.1820">
    <property type="entry name" value="alpha/beta hydrolase"/>
    <property type="match status" value="1"/>
</dbReference>
<feature type="domain" description="AB hydrolase-1" evidence="1">
    <location>
        <begin position="22"/>
        <end position="263"/>
    </location>
</feature>
<dbReference type="Pfam" id="PF12697">
    <property type="entry name" value="Abhydrolase_6"/>
    <property type="match status" value="1"/>
</dbReference>
<dbReference type="Proteomes" id="UP000325563">
    <property type="component" value="Chromosome"/>
</dbReference>
<reference evidence="2 3" key="1">
    <citation type="submission" date="2017-09" db="EMBL/GenBank/DDBJ databases">
        <authorList>
            <person name="Lee N."/>
            <person name="Cho B.-K."/>
        </authorList>
    </citation>
    <scope>NUCLEOTIDE SEQUENCE [LARGE SCALE GENOMIC DNA]</scope>
    <source>
        <strain evidence="2 3">ATCC 27476</strain>
    </source>
</reference>
<dbReference type="RefSeq" id="WP_150492398.1">
    <property type="nucleotide sequence ID" value="NZ_BNBW01000027.1"/>
</dbReference>
<dbReference type="PANTHER" id="PTHR43194">
    <property type="entry name" value="HYDROLASE ALPHA/BETA FOLD FAMILY"/>
    <property type="match status" value="1"/>
</dbReference>
<dbReference type="SUPFAM" id="SSF53474">
    <property type="entry name" value="alpha/beta-Hydrolases"/>
    <property type="match status" value="1"/>
</dbReference>
<dbReference type="InterPro" id="IPR029058">
    <property type="entry name" value="AB_hydrolase_fold"/>
</dbReference>
<dbReference type="GO" id="GO:0016787">
    <property type="term" value="F:hydrolase activity"/>
    <property type="evidence" value="ECO:0007669"/>
    <property type="project" value="UniProtKB-KW"/>
</dbReference>
<name>A0A5J6IZD2_STRVI</name>
<sequence length="271" mass="29028">MAQVRADGVDLFCESTGTGDPLVLVHGSWTDHTVWRPAIQADLKAGFTVVAYDRRGHGASGSPPGQGTRRQDEDDLAALIGSLGDAPVHVAGNSFGASAVLGLAARRPELFRTIAVHEPPLIDVVASDPAVLARLQPTMTSVDAVLDHLRKGEDGPGARLFVEEVALGPGMWDALPQETRESFTAHAQTWLDEQSDPQWASLDLDGLSRCTVPVLLSRGTQSPPWFAAVLDRLAEVLPRTRRTAFDGAGHMPHVTHPQEYVAALTGFIREA</sequence>
<evidence type="ECO:0000313" key="2">
    <source>
        <dbReference type="EMBL" id="QEV43980.1"/>
    </source>
</evidence>
<dbReference type="PANTHER" id="PTHR43194:SF2">
    <property type="entry name" value="PEROXISOMAL MEMBRANE PROTEIN LPX1"/>
    <property type="match status" value="1"/>
</dbReference>
<dbReference type="AlphaFoldDB" id="A0A5J6IZD2"/>
<protein>
    <submittedName>
        <fullName evidence="2">Alpha/beta hydrolase</fullName>
    </submittedName>
</protein>
<keyword evidence="3" id="KW-1185">Reference proteome</keyword>
<dbReference type="KEGG" id="svn:CP980_01855"/>
<proteinExistence type="predicted"/>
<dbReference type="InterPro" id="IPR000073">
    <property type="entry name" value="AB_hydrolase_1"/>
</dbReference>
<evidence type="ECO:0000313" key="3">
    <source>
        <dbReference type="Proteomes" id="UP000325563"/>
    </source>
</evidence>
<dbReference type="EMBL" id="CP023692">
    <property type="protein sequence ID" value="QEV43980.1"/>
    <property type="molecule type" value="Genomic_DNA"/>
</dbReference>
<accession>A0A5J6IZD2</accession>
<keyword evidence="2" id="KW-0378">Hydrolase</keyword>
<dbReference type="InterPro" id="IPR050228">
    <property type="entry name" value="Carboxylesterase_BioH"/>
</dbReference>
<dbReference type="GeneID" id="95609313"/>
<gene>
    <name evidence="2" type="ORF">CP980_01855</name>
</gene>
<evidence type="ECO:0000259" key="1">
    <source>
        <dbReference type="Pfam" id="PF12697"/>
    </source>
</evidence>
<organism evidence="2 3">
    <name type="scientific">Streptomyces vinaceus</name>
    <dbReference type="NCBI Taxonomy" id="1960"/>
    <lineage>
        <taxon>Bacteria</taxon>
        <taxon>Bacillati</taxon>
        <taxon>Actinomycetota</taxon>
        <taxon>Actinomycetes</taxon>
        <taxon>Kitasatosporales</taxon>
        <taxon>Streptomycetaceae</taxon>
        <taxon>Streptomyces</taxon>
    </lineage>
</organism>